<dbReference type="OrthoDB" id="784723at2759"/>
<dbReference type="AlphaFoldDB" id="A0A6P5EB25"/>
<feature type="domain" description="Integrase zinc-binding" evidence="1">
    <location>
        <begin position="100"/>
        <end position="157"/>
    </location>
</feature>
<keyword evidence="2" id="KW-1185">Reference proteome</keyword>
<sequence length="159" mass="18590">MADALSRKLVKNLAMLVTHQQSLWTEMWRFDLDIVAPDVPAMLAALVVQPTLLERIKDRQSPNPSLQKVRQDVESRRTSNFSMSFVGDLWYRNCWCVPDDEEIRKLILQEAHQSPYSVHLGGTKMYKDLKMNCWWPRMKKNVGHYVAQCLICQQVKAER</sequence>
<organism evidence="2 3">
    <name type="scientific">Ananas comosus</name>
    <name type="common">Pineapple</name>
    <name type="synonym">Ananas ananas</name>
    <dbReference type="NCBI Taxonomy" id="4615"/>
    <lineage>
        <taxon>Eukaryota</taxon>
        <taxon>Viridiplantae</taxon>
        <taxon>Streptophyta</taxon>
        <taxon>Embryophyta</taxon>
        <taxon>Tracheophyta</taxon>
        <taxon>Spermatophyta</taxon>
        <taxon>Magnoliopsida</taxon>
        <taxon>Liliopsida</taxon>
        <taxon>Poales</taxon>
        <taxon>Bromeliaceae</taxon>
        <taxon>Bromelioideae</taxon>
        <taxon>Ananas</taxon>
    </lineage>
</organism>
<gene>
    <name evidence="3" type="primary">LOC109703978</name>
</gene>
<name>A0A6P5EB25_ANACO</name>
<dbReference type="RefSeq" id="XP_020080317.1">
    <property type="nucleotide sequence ID" value="XM_020224728.1"/>
</dbReference>
<proteinExistence type="predicted"/>
<dbReference type="Proteomes" id="UP000515123">
    <property type="component" value="Unplaced"/>
</dbReference>
<accession>A0A6P5EB25</accession>
<evidence type="ECO:0000313" key="2">
    <source>
        <dbReference type="Proteomes" id="UP000515123"/>
    </source>
</evidence>
<dbReference type="PANTHER" id="PTHR37984:SF5">
    <property type="entry name" value="PROTEIN NYNRIN-LIKE"/>
    <property type="match status" value="1"/>
</dbReference>
<dbReference type="Pfam" id="PF17921">
    <property type="entry name" value="Integrase_H2C2"/>
    <property type="match status" value="1"/>
</dbReference>
<protein>
    <submittedName>
        <fullName evidence="3">Protein NYNRIN-like</fullName>
    </submittedName>
</protein>
<dbReference type="InterPro" id="IPR041588">
    <property type="entry name" value="Integrase_H2C2"/>
</dbReference>
<dbReference type="GeneID" id="109703978"/>
<reference evidence="3" key="2">
    <citation type="submission" date="2025-08" db="UniProtKB">
        <authorList>
            <consortium name="RefSeq"/>
        </authorList>
    </citation>
    <scope>IDENTIFICATION</scope>
    <source>
        <tissue evidence="3">Leaf</tissue>
    </source>
</reference>
<evidence type="ECO:0000259" key="1">
    <source>
        <dbReference type="Pfam" id="PF17921"/>
    </source>
</evidence>
<evidence type="ECO:0000313" key="3">
    <source>
        <dbReference type="RefSeq" id="XP_020080317.1"/>
    </source>
</evidence>
<reference evidence="2" key="1">
    <citation type="journal article" date="2015" name="Nat. Genet.">
        <title>The pineapple genome and the evolution of CAM photosynthesis.</title>
        <authorList>
            <person name="Ming R."/>
            <person name="VanBuren R."/>
            <person name="Wai C.M."/>
            <person name="Tang H."/>
            <person name="Schatz M.C."/>
            <person name="Bowers J.E."/>
            <person name="Lyons E."/>
            <person name="Wang M.L."/>
            <person name="Chen J."/>
            <person name="Biggers E."/>
            <person name="Zhang J."/>
            <person name="Huang L."/>
            <person name="Zhang L."/>
            <person name="Miao W."/>
            <person name="Zhang J."/>
            <person name="Ye Z."/>
            <person name="Miao C."/>
            <person name="Lin Z."/>
            <person name="Wang H."/>
            <person name="Zhou H."/>
            <person name="Yim W.C."/>
            <person name="Priest H.D."/>
            <person name="Zheng C."/>
            <person name="Woodhouse M."/>
            <person name="Edger P.P."/>
            <person name="Guyot R."/>
            <person name="Guo H.B."/>
            <person name="Guo H."/>
            <person name="Zheng G."/>
            <person name="Singh R."/>
            <person name="Sharma A."/>
            <person name="Min X."/>
            <person name="Zheng Y."/>
            <person name="Lee H."/>
            <person name="Gurtowski J."/>
            <person name="Sedlazeck F.J."/>
            <person name="Harkess A."/>
            <person name="McKain M.R."/>
            <person name="Liao Z."/>
            <person name="Fang J."/>
            <person name="Liu J."/>
            <person name="Zhang X."/>
            <person name="Zhang Q."/>
            <person name="Hu W."/>
            <person name="Qin Y."/>
            <person name="Wang K."/>
            <person name="Chen L.Y."/>
            <person name="Shirley N."/>
            <person name="Lin Y.R."/>
            <person name="Liu L.Y."/>
            <person name="Hernandez A.G."/>
            <person name="Wright C.L."/>
            <person name="Bulone V."/>
            <person name="Tuskan G.A."/>
            <person name="Heath K."/>
            <person name="Zee F."/>
            <person name="Moore P.H."/>
            <person name="Sunkar R."/>
            <person name="Leebens-Mack J.H."/>
            <person name="Mockler T."/>
            <person name="Bennetzen J.L."/>
            <person name="Freeling M."/>
            <person name="Sankoff D."/>
            <person name="Paterson A.H."/>
            <person name="Zhu X."/>
            <person name="Yang X."/>
            <person name="Smith J.A."/>
            <person name="Cushman J.C."/>
            <person name="Paull R.E."/>
            <person name="Yu Q."/>
        </authorList>
    </citation>
    <scope>NUCLEOTIDE SEQUENCE [LARGE SCALE GENOMIC DNA]</scope>
    <source>
        <strain evidence="2">cv. F153</strain>
    </source>
</reference>
<dbReference type="PANTHER" id="PTHR37984">
    <property type="entry name" value="PROTEIN CBG26694"/>
    <property type="match status" value="1"/>
</dbReference>
<dbReference type="InterPro" id="IPR050951">
    <property type="entry name" value="Retrovirus_Pol_polyprotein"/>
</dbReference>
<dbReference type="FunFam" id="1.10.340.70:FF:000001">
    <property type="entry name" value="Retrovirus-related Pol polyprotein from transposon gypsy-like Protein"/>
    <property type="match status" value="1"/>
</dbReference>
<dbReference type="Gene3D" id="1.10.340.70">
    <property type="match status" value="1"/>
</dbReference>